<keyword evidence="6" id="KW-1015">Disulfide bond</keyword>
<dbReference type="Ensembl" id="ENSPMGT00000000630.1">
    <property type="protein sequence ID" value="ENSPMGP00000000603.1"/>
    <property type="gene ID" value="ENSPMGG00000000540.1"/>
</dbReference>
<proteinExistence type="inferred from homology"/>
<evidence type="ECO:0000259" key="8">
    <source>
        <dbReference type="SMART" id="SM00645"/>
    </source>
</evidence>
<evidence type="ECO:0000256" key="1">
    <source>
        <dbReference type="ARBA" id="ARBA00008455"/>
    </source>
</evidence>
<feature type="domain" description="Cathepsin propeptide inhibitor" evidence="9">
    <location>
        <begin position="31"/>
        <end position="91"/>
    </location>
</feature>
<evidence type="ECO:0000313" key="11">
    <source>
        <dbReference type="Proteomes" id="UP000261520"/>
    </source>
</evidence>
<dbReference type="SMART" id="SM00645">
    <property type="entry name" value="Pept_C1"/>
    <property type="match status" value="1"/>
</dbReference>
<feature type="domain" description="Peptidase C1A papain C-terminal" evidence="8">
    <location>
        <begin position="108"/>
        <end position="319"/>
    </location>
</feature>
<evidence type="ECO:0000256" key="2">
    <source>
        <dbReference type="ARBA" id="ARBA00022670"/>
    </source>
</evidence>
<dbReference type="AlphaFoldDB" id="A0A3B3Z7M8"/>
<keyword evidence="11" id="KW-1185">Reference proteome</keyword>
<dbReference type="Proteomes" id="UP000261520">
    <property type="component" value="Unplaced"/>
</dbReference>
<protein>
    <recommendedName>
        <fullName evidence="12">Cathepsin S, ortholog 1</fullName>
    </recommendedName>
</protein>
<dbReference type="PANTHER" id="PTHR12411">
    <property type="entry name" value="CYSTEINE PROTEASE FAMILY C1-RELATED"/>
    <property type="match status" value="1"/>
</dbReference>
<dbReference type="InterPro" id="IPR013128">
    <property type="entry name" value="Peptidase_C1A"/>
</dbReference>
<evidence type="ECO:0000313" key="10">
    <source>
        <dbReference type="Ensembl" id="ENSPMGP00000000603.1"/>
    </source>
</evidence>
<dbReference type="GO" id="GO:0008234">
    <property type="term" value="F:cysteine-type peptidase activity"/>
    <property type="evidence" value="ECO:0007669"/>
    <property type="project" value="UniProtKB-KW"/>
</dbReference>
<dbReference type="FunFam" id="3.90.70.10:FF:000006">
    <property type="entry name" value="Cathepsin S"/>
    <property type="match status" value="1"/>
</dbReference>
<dbReference type="InterPro" id="IPR000668">
    <property type="entry name" value="Peptidase_C1A_C"/>
</dbReference>
<accession>A0A3B3Z7M8</accession>
<evidence type="ECO:0000256" key="4">
    <source>
        <dbReference type="ARBA" id="ARBA00022807"/>
    </source>
</evidence>
<dbReference type="Pfam" id="PF00112">
    <property type="entry name" value="Peptidase_C1"/>
    <property type="match status" value="1"/>
</dbReference>
<keyword evidence="2" id="KW-0645">Protease</keyword>
<evidence type="ECO:0000259" key="9">
    <source>
        <dbReference type="SMART" id="SM00848"/>
    </source>
</evidence>
<evidence type="ECO:0008006" key="12">
    <source>
        <dbReference type="Google" id="ProtNLM"/>
    </source>
</evidence>
<dbReference type="Gene3D" id="3.90.70.10">
    <property type="entry name" value="Cysteine proteinases"/>
    <property type="match status" value="1"/>
</dbReference>
<dbReference type="PRINTS" id="PR00705">
    <property type="entry name" value="PAPAIN"/>
</dbReference>
<sequence length="319" mass="36085">MSVMVGGWLLLLALLCATVWAQFDSTLDQHWDLWKKTYQKSYKNQAEELGRRALWEKNLKQINIHNLEASMGLHTYTMAVNHMSDLNHFKIVWSYSSLTLDIPSILIIQNSTDQLDMIFQGSCGSCWAFSTAGALEGLLAKTTGKLVDLSPQNLVDCSGKYGTQGCNGGRPHYALQYVIDNQGIDSEASYRYKGKVRTSDRTCRYRPAYRAANCSEYYFVDRDELSLKQAVATIGPIIISLNADDISYYKSGVYYNPSCGKRTNHAVLLVGYGTDHTSGLDYWLIKNSWGKRWGERGYIRMARNKDQMCGISMYAVYPL</sequence>
<reference evidence="10" key="1">
    <citation type="submission" date="2025-08" db="UniProtKB">
        <authorList>
            <consortium name="Ensembl"/>
        </authorList>
    </citation>
    <scope>IDENTIFICATION</scope>
</reference>
<dbReference type="PROSITE" id="PS00640">
    <property type="entry name" value="THIOL_PROTEASE_ASN"/>
    <property type="match status" value="1"/>
</dbReference>
<reference evidence="10" key="2">
    <citation type="submission" date="2025-09" db="UniProtKB">
        <authorList>
            <consortium name="Ensembl"/>
        </authorList>
    </citation>
    <scope>IDENTIFICATION</scope>
</reference>
<dbReference type="Gene3D" id="1.10.287.2250">
    <property type="match status" value="1"/>
</dbReference>
<dbReference type="InterPro" id="IPR025660">
    <property type="entry name" value="Pept_his_AS"/>
</dbReference>
<dbReference type="InterPro" id="IPR039417">
    <property type="entry name" value="Peptidase_C1A_papain-like"/>
</dbReference>
<dbReference type="STRING" id="409849.ENSPMGP00000000603"/>
<dbReference type="SMART" id="SM00848">
    <property type="entry name" value="Inhibitor_I29"/>
    <property type="match status" value="1"/>
</dbReference>
<keyword evidence="5" id="KW-0865">Zymogen</keyword>
<name>A0A3B3Z7M8_9GOBI</name>
<dbReference type="GO" id="GO:0006508">
    <property type="term" value="P:proteolysis"/>
    <property type="evidence" value="ECO:0007669"/>
    <property type="project" value="UniProtKB-KW"/>
</dbReference>
<dbReference type="InterPro" id="IPR038765">
    <property type="entry name" value="Papain-like_cys_pep_sf"/>
</dbReference>
<evidence type="ECO:0000256" key="6">
    <source>
        <dbReference type="ARBA" id="ARBA00023157"/>
    </source>
</evidence>
<dbReference type="CDD" id="cd02248">
    <property type="entry name" value="Peptidase_C1A"/>
    <property type="match status" value="1"/>
</dbReference>
<keyword evidence="3" id="KW-0378">Hydrolase</keyword>
<keyword evidence="4" id="KW-0788">Thiol protease</keyword>
<dbReference type="InterPro" id="IPR025661">
    <property type="entry name" value="Pept_asp_AS"/>
</dbReference>
<dbReference type="Pfam" id="PF08246">
    <property type="entry name" value="Inhibitor_I29"/>
    <property type="match status" value="1"/>
</dbReference>
<feature type="chain" id="PRO_5018738752" description="Cathepsin S, ortholog 1" evidence="7">
    <location>
        <begin position="22"/>
        <end position="319"/>
    </location>
</feature>
<dbReference type="PROSITE" id="PS00639">
    <property type="entry name" value="THIOL_PROTEASE_HIS"/>
    <property type="match status" value="1"/>
</dbReference>
<dbReference type="PROSITE" id="PS00139">
    <property type="entry name" value="THIOL_PROTEASE_CYS"/>
    <property type="match status" value="1"/>
</dbReference>
<keyword evidence="7" id="KW-0732">Signal</keyword>
<dbReference type="SUPFAM" id="SSF54001">
    <property type="entry name" value="Cysteine proteinases"/>
    <property type="match status" value="1"/>
</dbReference>
<dbReference type="InterPro" id="IPR000169">
    <property type="entry name" value="Pept_cys_AS"/>
</dbReference>
<evidence type="ECO:0000256" key="7">
    <source>
        <dbReference type="SAM" id="SignalP"/>
    </source>
</evidence>
<organism evidence="10 11">
    <name type="scientific">Periophthalmus magnuspinnatus</name>
    <dbReference type="NCBI Taxonomy" id="409849"/>
    <lineage>
        <taxon>Eukaryota</taxon>
        <taxon>Metazoa</taxon>
        <taxon>Chordata</taxon>
        <taxon>Craniata</taxon>
        <taxon>Vertebrata</taxon>
        <taxon>Euteleostomi</taxon>
        <taxon>Actinopterygii</taxon>
        <taxon>Neopterygii</taxon>
        <taxon>Teleostei</taxon>
        <taxon>Neoteleostei</taxon>
        <taxon>Acanthomorphata</taxon>
        <taxon>Gobiaria</taxon>
        <taxon>Gobiiformes</taxon>
        <taxon>Gobioidei</taxon>
        <taxon>Gobiidae</taxon>
        <taxon>Oxudercinae</taxon>
        <taxon>Periophthalmus</taxon>
    </lineage>
</organism>
<dbReference type="Gene3D" id="2.40.50.170">
    <property type="entry name" value="Cysteine proteinases. Chain C"/>
    <property type="match status" value="1"/>
</dbReference>
<comment type="similarity">
    <text evidence="1">Belongs to the peptidase C1 family.</text>
</comment>
<dbReference type="InterPro" id="IPR013201">
    <property type="entry name" value="Prot_inhib_I29"/>
</dbReference>
<evidence type="ECO:0000256" key="3">
    <source>
        <dbReference type="ARBA" id="ARBA00022801"/>
    </source>
</evidence>
<evidence type="ECO:0000256" key="5">
    <source>
        <dbReference type="ARBA" id="ARBA00023145"/>
    </source>
</evidence>
<feature type="signal peptide" evidence="7">
    <location>
        <begin position="1"/>
        <end position="21"/>
    </location>
</feature>